<dbReference type="STRING" id="282199.GCA_001049735_01561"/>
<comment type="catalytic activity">
    <reaction evidence="1">
        <text>UDP-alpha-D-glucose = UDP-alpha-D-galactose</text>
        <dbReference type="Rhea" id="RHEA:22168"/>
        <dbReference type="ChEBI" id="CHEBI:58885"/>
        <dbReference type="ChEBI" id="CHEBI:66914"/>
        <dbReference type="EC" id="5.1.3.2"/>
    </reaction>
</comment>
<comment type="pathway">
    <text evidence="3">Carbohydrate metabolism; galactose metabolism.</text>
</comment>
<accession>A0A0U1NLC5</accession>
<dbReference type="GO" id="GO:0006012">
    <property type="term" value="P:galactose metabolic process"/>
    <property type="evidence" value="ECO:0007669"/>
    <property type="project" value="UniProtKB-UniPathway"/>
</dbReference>
<evidence type="ECO:0000256" key="1">
    <source>
        <dbReference type="ARBA" id="ARBA00000083"/>
    </source>
</evidence>
<dbReference type="InterPro" id="IPR036291">
    <property type="entry name" value="NAD(P)-bd_dom_sf"/>
</dbReference>
<evidence type="ECO:0000256" key="9">
    <source>
        <dbReference type="ARBA" id="ARBA00023235"/>
    </source>
</evidence>
<comment type="cofactor">
    <cofactor evidence="2">
        <name>NAD(+)</name>
        <dbReference type="ChEBI" id="CHEBI:57540"/>
    </cofactor>
</comment>
<evidence type="ECO:0000256" key="3">
    <source>
        <dbReference type="ARBA" id="ARBA00004947"/>
    </source>
</evidence>
<protein>
    <recommendedName>
        <fullName evidence="6">UDP-glucose 4-epimerase</fullName>
        <ecNumber evidence="5">5.1.3.2</ecNumber>
    </recommendedName>
    <alternativeName>
        <fullName evidence="11">Galactowaldenase</fullName>
    </alternativeName>
    <alternativeName>
        <fullName evidence="10">UDP-galactose 4-epimerase</fullName>
    </alternativeName>
</protein>
<evidence type="ECO:0000256" key="11">
    <source>
        <dbReference type="ARBA" id="ARBA00033067"/>
    </source>
</evidence>
<evidence type="ECO:0000259" key="12">
    <source>
        <dbReference type="Pfam" id="PF01370"/>
    </source>
</evidence>
<keyword evidence="8" id="KW-0299">Galactose metabolism</keyword>
<sequence length="299" mass="32243">MTRHTILLTGGLGYIGSHTAVALVEAGYQVVILDNLSNSERSVFDALGTLVGPNHLTFIEGDVTDAATLERVFSDHSFFGVVHFAALKSVAESEAQPLAYLETNIGGLLTLLRAMEQAEVFNLVFSSSATVYGDQEIFPIPETAERSAVNTYGFTKLSSEQMLERVGSNDDRWSFGVLRYFNPIGAHESAAIGERPNGIPANLLPYIDRVATGSLPELVVYGDDYPTPDGTGVRDYIHVMDLAEGHVRSLDAIEATGEGHTVNIGTGQGYSVLEVIRAYEAVSGIKIPYRAVQGTLLFI</sequence>
<dbReference type="AlphaFoldDB" id="A0A0U1NLC5"/>
<keyword evidence="9 13" id="KW-0413">Isomerase</keyword>
<dbReference type="Gene3D" id="3.40.50.720">
    <property type="entry name" value="NAD(P)-binding Rossmann-like Domain"/>
    <property type="match status" value="1"/>
</dbReference>
<evidence type="ECO:0000313" key="14">
    <source>
        <dbReference type="Proteomes" id="UP000048949"/>
    </source>
</evidence>
<feature type="domain" description="NAD-dependent epimerase/dehydratase" evidence="12">
    <location>
        <begin position="6"/>
        <end position="265"/>
    </location>
</feature>
<dbReference type="InterPro" id="IPR001509">
    <property type="entry name" value="Epimerase_deHydtase"/>
</dbReference>
<evidence type="ECO:0000256" key="2">
    <source>
        <dbReference type="ARBA" id="ARBA00001911"/>
    </source>
</evidence>
<comment type="similarity">
    <text evidence="4">Belongs to the NAD(P)-dependent epimerase/dehydratase family.</text>
</comment>
<dbReference type="Pfam" id="PF01370">
    <property type="entry name" value="Epimerase"/>
    <property type="match status" value="1"/>
</dbReference>
<dbReference type="SUPFAM" id="SSF51735">
    <property type="entry name" value="NAD(P)-binding Rossmann-fold domains"/>
    <property type="match status" value="1"/>
</dbReference>
<dbReference type="Gene3D" id="3.90.25.10">
    <property type="entry name" value="UDP-galactose 4-epimerase, domain 1"/>
    <property type="match status" value="1"/>
</dbReference>
<evidence type="ECO:0000256" key="10">
    <source>
        <dbReference type="ARBA" id="ARBA00031367"/>
    </source>
</evidence>
<evidence type="ECO:0000256" key="5">
    <source>
        <dbReference type="ARBA" id="ARBA00013189"/>
    </source>
</evidence>
<evidence type="ECO:0000256" key="6">
    <source>
        <dbReference type="ARBA" id="ARBA00018569"/>
    </source>
</evidence>
<keyword evidence="14" id="KW-1185">Reference proteome</keyword>
<dbReference type="Proteomes" id="UP000048949">
    <property type="component" value="Unassembled WGS sequence"/>
</dbReference>
<dbReference type="PANTHER" id="PTHR43725">
    <property type="entry name" value="UDP-GLUCOSE 4-EPIMERASE"/>
    <property type="match status" value="1"/>
</dbReference>
<evidence type="ECO:0000313" key="13">
    <source>
        <dbReference type="EMBL" id="CRK75514.1"/>
    </source>
</evidence>
<dbReference type="GO" id="GO:0003978">
    <property type="term" value="F:UDP-glucose 4-epimerase activity"/>
    <property type="evidence" value="ECO:0007669"/>
    <property type="project" value="UniProtKB-EC"/>
</dbReference>
<organism evidence="13 14">
    <name type="scientific">Nereida ignava</name>
    <dbReference type="NCBI Taxonomy" id="282199"/>
    <lineage>
        <taxon>Bacteria</taxon>
        <taxon>Pseudomonadati</taxon>
        <taxon>Pseudomonadota</taxon>
        <taxon>Alphaproteobacteria</taxon>
        <taxon>Rhodobacterales</taxon>
        <taxon>Roseobacteraceae</taxon>
        <taxon>Nereida</taxon>
    </lineage>
</organism>
<dbReference type="GO" id="GO:0005829">
    <property type="term" value="C:cytosol"/>
    <property type="evidence" value="ECO:0007669"/>
    <property type="project" value="TreeGrafter"/>
</dbReference>
<proteinExistence type="inferred from homology"/>
<dbReference type="EMBL" id="CVQV01000006">
    <property type="protein sequence ID" value="CRK75514.1"/>
    <property type="molecule type" value="Genomic_DNA"/>
</dbReference>
<evidence type="ECO:0000256" key="7">
    <source>
        <dbReference type="ARBA" id="ARBA00023027"/>
    </source>
</evidence>
<evidence type="ECO:0000256" key="4">
    <source>
        <dbReference type="ARBA" id="ARBA00007637"/>
    </source>
</evidence>
<dbReference type="UniPathway" id="UPA00214"/>
<dbReference type="NCBIfam" id="TIGR01179">
    <property type="entry name" value="galE"/>
    <property type="match status" value="1"/>
</dbReference>
<dbReference type="InterPro" id="IPR005886">
    <property type="entry name" value="UDP_G4E"/>
</dbReference>
<dbReference type="RefSeq" id="WP_233488194.1">
    <property type="nucleotide sequence ID" value="NZ_CBFHGK010000005.1"/>
</dbReference>
<keyword evidence="7" id="KW-0520">NAD</keyword>
<dbReference type="EC" id="5.1.3.2" evidence="5"/>
<dbReference type="PANTHER" id="PTHR43725:SF47">
    <property type="entry name" value="UDP-GLUCOSE 4-EPIMERASE"/>
    <property type="match status" value="1"/>
</dbReference>
<name>A0A0U1NLC5_9RHOB</name>
<keyword evidence="8" id="KW-0119">Carbohydrate metabolism</keyword>
<evidence type="ECO:0000256" key="8">
    <source>
        <dbReference type="ARBA" id="ARBA00023144"/>
    </source>
</evidence>
<reference evidence="13 14" key="1">
    <citation type="submission" date="2015-04" db="EMBL/GenBank/DDBJ databases">
        <authorList>
            <person name="Syromyatnikov M.Y."/>
            <person name="Popov V.N."/>
        </authorList>
    </citation>
    <scope>NUCLEOTIDE SEQUENCE [LARGE SCALE GENOMIC DNA]</scope>
    <source>
        <strain evidence="13 14">CECT 5292</strain>
    </source>
</reference>
<gene>
    <name evidence="13" type="primary">galE</name>
    <name evidence="13" type="ORF">NIG5292_01562</name>
</gene>